<dbReference type="AlphaFoldDB" id="A0A6B9FLI1"/>
<dbReference type="EMBL" id="CP043538">
    <property type="protein sequence ID" value="QGY03257.1"/>
    <property type="molecule type" value="Genomic_DNA"/>
</dbReference>
<dbReference type="Proteomes" id="UP000012488">
    <property type="component" value="Chromosome"/>
</dbReference>
<sequence>MPEPLFLPALQGSFGDWTYYSALVRLSDIVERVGYATPLHENAGLAGQIQRRLDDRARADDIAEYLIRNDDRFFNALVIGVLGGQPEWHPFSLSSRQGEHDLGAVTERDQDLVGYLQLSGDETLFALDGQHRLAGIRRALNEQPALGNEKLTLLFVPHMATAAGIIRTRTLFISLNKKAVPVKRKDIIILDEVDLAAIISRRLIDTNPKFNRSIVDVDRFGNAIPARSSFWTTIGNFYDANKVIIENIIEGRVSAELDDAKKVRLPEDRIAFYQAGVVDFYDRLSAIEPLLARIFGAEPEIVGPAVVAARSVDNPRLLARPVGLKIITKAAAELRERYTLAETFVELGRVPLLMNRTPFANVIWDVDRGRMDTSGQALASRLLSYMLGLSPFDARLRQSYADWFGEDVAAVRAPRRLRAA</sequence>
<dbReference type="RefSeq" id="WP_010682099.1">
    <property type="nucleotide sequence ID" value="NZ_CP043538.1"/>
</dbReference>
<dbReference type="CDD" id="cd16414">
    <property type="entry name" value="dndB_like"/>
    <property type="match status" value="1"/>
</dbReference>
<dbReference type="InterPro" id="IPR017642">
    <property type="entry name" value="DNA_S_mod_DndB"/>
</dbReference>
<reference evidence="1 2" key="1">
    <citation type="journal article" date="2012" name="Genet. Mol. Biol.">
        <title>Analysis of 16S rRNA and mxaF genes revealing insights into Methylobacterium niche-specific plant association.</title>
        <authorList>
            <person name="Dourado M.N."/>
            <person name="Andreote F.D."/>
            <person name="Dini-Andreote F."/>
            <person name="Conti R."/>
            <person name="Araujo J.M."/>
            <person name="Araujo W.L."/>
        </authorList>
    </citation>
    <scope>NUCLEOTIDE SEQUENCE [LARGE SCALE GENOMIC DNA]</scope>
    <source>
        <strain evidence="1 2">SR1.6/6</strain>
    </source>
</reference>
<proteinExistence type="predicted"/>
<protein>
    <submittedName>
        <fullName evidence="1">DGQHR domain-containing protein</fullName>
    </submittedName>
</protein>
<dbReference type="OrthoDB" id="3524978at2"/>
<dbReference type="NCBIfam" id="TIGR03187">
    <property type="entry name" value="DGQHR"/>
    <property type="match status" value="1"/>
</dbReference>
<reference evidence="1 2" key="2">
    <citation type="journal article" date="2013" name="Genome Announc.">
        <title>Draft Genome Sequence of Methylobacterium mesophilicum Strain SR1.6/6, Isolated from Citrus sinensis.</title>
        <authorList>
            <person name="Marinho Almeida D."/>
            <person name="Dini-Andreote F."/>
            <person name="Camargo Neves A.A."/>
            <person name="Juca Ramos R.T."/>
            <person name="Andreote F.D."/>
            <person name="Carneiro A.R."/>
            <person name="Oliveira de Souza Lima A."/>
            <person name="Caracciolo Gomes de Sa P.H."/>
            <person name="Ribeiro Barbosa M.S."/>
            <person name="Araujo W.L."/>
            <person name="Silva A."/>
        </authorList>
    </citation>
    <scope>NUCLEOTIDE SEQUENCE [LARGE SCALE GENOMIC DNA]</scope>
    <source>
        <strain evidence="1 2">SR1.6/6</strain>
    </source>
</reference>
<dbReference type="KEGG" id="mmes:MMSR116_16215"/>
<gene>
    <name evidence="1" type="ORF">MMSR116_16215</name>
</gene>
<dbReference type="Pfam" id="PF14072">
    <property type="entry name" value="DndB"/>
    <property type="match status" value="1"/>
</dbReference>
<evidence type="ECO:0000313" key="2">
    <source>
        <dbReference type="Proteomes" id="UP000012488"/>
    </source>
</evidence>
<organism evidence="1 2">
    <name type="scientific">Methylobacterium mesophilicum SR1.6/6</name>
    <dbReference type="NCBI Taxonomy" id="908290"/>
    <lineage>
        <taxon>Bacteria</taxon>
        <taxon>Pseudomonadati</taxon>
        <taxon>Pseudomonadota</taxon>
        <taxon>Alphaproteobacteria</taxon>
        <taxon>Hyphomicrobiales</taxon>
        <taxon>Methylobacteriaceae</taxon>
        <taxon>Methylobacterium</taxon>
    </lineage>
</organism>
<evidence type="ECO:0000313" key="1">
    <source>
        <dbReference type="EMBL" id="QGY03257.1"/>
    </source>
</evidence>
<dbReference type="InterPro" id="IPR017601">
    <property type="entry name" value="DGQHR-contain_dom"/>
</dbReference>
<name>A0A6B9FLI1_9HYPH</name>
<accession>A0A6B9FLI1</accession>